<feature type="active site" evidence="4">
    <location>
        <position position="336"/>
    </location>
</feature>
<dbReference type="Pfam" id="PF00561">
    <property type="entry name" value="Abhydrolase_1"/>
    <property type="match status" value="1"/>
</dbReference>
<dbReference type="EMBL" id="VIVL01000010">
    <property type="protein sequence ID" value="TWD77119.1"/>
    <property type="molecule type" value="Genomic_DNA"/>
</dbReference>
<feature type="domain" description="AB hydrolase-1" evidence="6">
    <location>
        <begin position="70"/>
        <end position="308"/>
    </location>
</feature>
<dbReference type="Gene3D" id="3.40.50.1820">
    <property type="entry name" value="alpha/beta hydrolase"/>
    <property type="match status" value="1"/>
</dbReference>
<accession>A0A561BE31</accession>
<dbReference type="InterPro" id="IPR029058">
    <property type="entry name" value="AB_hydrolase_fold"/>
</dbReference>
<dbReference type="RefSeq" id="WP_145746345.1">
    <property type="nucleotide sequence ID" value="NZ_VIVL01000010.1"/>
</dbReference>
<feature type="active site" evidence="4">
    <location>
        <position position="302"/>
    </location>
</feature>
<dbReference type="OrthoDB" id="9800754at2"/>
<dbReference type="PANTHER" id="PTHR32268">
    <property type="entry name" value="HOMOSERINE O-ACETYLTRANSFERASE"/>
    <property type="match status" value="1"/>
</dbReference>
<gene>
    <name evidence="7" type="ORF">FB547_11081</name>
</gene>
<dbReference type="InterPro" id="IPR008220">
    <property type="entry name" value="HAT_MetX-like"/>
</dbReference>
<keyword evidence="2" id="KW-0486">Methionine biosynthesis</keyword>
<feature type="active site" description="Nucleophile" evidence="4">
    <location>
        <position position="161"/>
    </location>
</feature>
<organism evidence="7 8">
    <name type="scientific">Variovorax beijingensis</name>
    <dbReference type="NCBI Taxonomy" id="2496117"/>
    <lineage>
        <taxon>Bacteria</taxon>
        <taxon>Pseudomonadati</taxon>
        <taxon>Pseudomonadota</taxon>
        <taxon>Betaproteobacteria</taxon>
        <taxon>Burkholderiales</taxon>
        <taxon>Comamonadaceae</taxon>
        <taxon>Variovorax</taxon>
    </lineage>
</organism>
<dbReference type="PRINTS" id="PR00111">
    <property type="entry name" value="ABHYDROLASE"/>
</dbReference>
<dbReference type="PIRSF" id="PIRSF000443">
    <property type="entry name" value="Homoser_Ac_trans"/>
    <property type="match status" value="1"/>
</dbReference>
<reference evidence="7 8" key="1">
    <citation type="submission" date="2019-06" db="EMBL/GenBank/DDBJ databases">
        <title>Sorghum-associated microbial communities from plants grown in Nebraska, USA.</title>
        <authorList>
            <person name="Schachtman D."/>
        </authorList>
    </citation>
    <scope>NUCLEOTIDE SEQUENCE [LARGE SCALE GENOMIC DNA]</scope>
    <source>
        <strain evidence="7 8">T529</strain>
    </source>
</reference>
<evidence type="ECO:0000313" key="7">
    <source>
        <dbReference type="EMBL" id="TWD77119.1"/>
    </source>
</evidence>
<keyword evidence="5" id="KW-0732">Signal</keyword>
<dbReference type="GO" id="GO:0004414">
    <property type="term" value="F:homoserine O-acetyltransferase activity"/>
    <property type="evidence" value="ECO:0007669"/>
    <property type="project" value="TreeGrafter"/>
</dbReference>
<dbReference type="NCBIfam" id="NF005071">
    <property type="entry name" value="PRK06489.1"/>
    <property type="match status" value="1"/>
</dbReference>
<dbReference type="GO" id="GO:0009092">
    <property type="term" value="P:homoserine metabolic process"/>
    <property type="evidence" value="ECO:0007669"/>
    <property type="project" value="TreeGrafter"/>
</dbReference>
<evidence type="ECO:0000256" key="3">
    <source>
        <dbReference type="ARBA" id="ARBA00023315"/>
    </source>
</evidence>
<dbReference type="PANTHER" id="PTHR32268:SF11">
    <property type="entry name" value="HOMOSERINE O-ACETYLTRANSFERASE"/>
    <property type="match status" value="1"/>
</dbReference>
<feature type="chain" id="PRO_5022095306" evidence="5">
    <location>
        <begin position="30"/>
        <end position="361"/>
    </location>
</feature>
<protein>
    <submittedName>
        <fullName evidence="7">Homoserine O-acetyltransferase</fullName>
    </submittedName>
</protein>
<dbReference type="SUPFAM" id="SSF53474">
    <property type="entry name" value="alpha/beta-Hydrolases"/>
    <property type="match status" value="1"/>
</dbReference>
<keyword evidence="3" id="KW-0012">Acyltransferase</keyword>
<dbReference type="InterPro" id="IPR000073">
    <property type="entry name" value="AB_hydrolase_1"/>
</dbReference>
<feature type="signal peptide" evidence="5">
    <location>
        <begin position="1"/>
        <end position="29"/>
    </location>
</feature>
<dbReference type="GO" id="GO:0009086">
    <property type="term" value="P:methionine biosynthetic process"/>
    <property type="evidence" value="ECO:0007669"/>
    <property type="project" value="UniProtKB-KW"/>
</dbReference>
<sequence>MPAVPRFNRFALRAALYSCLAMLALTSRAADYPAPKEGSWIAKDFRFHTGQVMPELRLNYVTIGAPGGEPVLILHGTAGSAASMLTPAFAGELFGVGQPLDATRYYIIIPDGLGTGKSARPSDGLRANFPRYNYDDMVDAQYRLVTEHLGVKHLRAIIGNSMGGMHAWMWGVKHPGAMDALVPMACQPTEMASRNWMMRRLLTESIRRDPEWNNGNYATQPRSAQLASVFFATATNGGNLAMYKAAPTRAQADKLLEARLGAPFTADANDILYQWEASADYNPSPGLERIQAAVLAINAADDERNPPETGIMEREMKRVKNGRYYLIPASDRTTGHGTTGQAAWWKAQLAELLQKAPRQGL</sequence>
<evidence type="ECO:0000256" key="2">
    <source>
        <dbReference type="ARBA" id="ARBA00023167"/>
    </source>
</evidence>
<evidence type="ECO:0000256" key="5">
    <source>
        <dbReference type="SAM" id="SignalP"/>
    </source>
</evidence>
<evidence type="ECO:0000256" key="4">
    <source>
        <dbReference type="PIRSR" id="PIRSR000443-1"/>
    </source>
</evidence>
<dbReference type="Proteomes" id="UP000319722">
    <property type="component" value="Unassembled WGS sequence"/>
</dbReference>
<comment type="caution">
    <text evidence="7">The sequence shown here is derived from an EMBL/GenBank/DDBJ whole genome shotgun (WGS) entry which is preliminary data.</text>
</comment>
<dbReference type="AlphaFoldDB" id="A0A561BE31"/>
<evidence type="ECO:0000259" key="6">
    <source>
        <dbReference type="Pfam" id="PF00561"/>
    </source>
</evidence>
<keyword evidence="1 7" id="KW-0808">Transferase</keyword>
<evidence type="ECO:0000256" key="1">
    <source>
        <dbReference type="ARBA" id="ARBA00022679"/>
    </source>
</evidence>
<proteinExistence type="predicted"/>
<keyword evidence="2" id="KW-0028">Amino-acid biosynthesis</keyword>
<name>A0A561BE31_9BURK</name>
<evidence type="ECO:0000313" key="8">
    <source>
        <dbReference type="Proteomes" id="UP000319722"/>
    </source>
</evidence>